<dbReference type="EC" id="2.1.1.163" evidence="2"/>
<sequence>MPNHDEIYEQEAQKYHQLISTQQDLHTYIDAIRAYEGLDIVDIGAGTGRLTTVLAPKAGSIIALDASASMLAVTADRLRQAGLANWQTAVADHRKLPLADGSADLIVAGWSICYLGSTNVPDWQTNIRTVMRELTRILRPGGTIIIIETLGTGTATPSPPDFLQSYYTALEQEYGFSRQVIRTDLVFDSIEEAERLTRFFFGDGIADQVVENNWITVPECAGIWWRHADSHMMHK</sequence>
<evidence type="ECO:0000313" key="3">
    <source>
        <dbReference type="Proteomes" id="UP000838686"/>
    </source>
</evidence>
<dbReference type="GO" id="GO:0032259">
    <property type="term" value="P:methylation"/>
    <property type="evidence" value="ECO:0007669"/>
    <property type="project" value="UniProtKB-KW"/>
</dbReference>
<dbReference type="InterPro" id="IPR050508">
    <property type="entry name" value="Methyltransf_Superfamily"/>
</dbReference>
<accession>A0ABM9CFV2</accession>
<dbReference type="PANTHER" id="PTHR42912:SF93">
    <property type="entry name" value="N6-ADENOSINE-METHYLTRANSFERASE TMT1A"/>
    <property type="match status" value="1"/>
</dbReference>
<keyword evidence="3" id="KW-1185">Reference proteome</keyword>
<dbReference type="Proteomes" id="UP000838686">
    <property type="component" value="Unassembled WGS sequence"/>
</dbReference>
<gene>
    <name evidence="2" type="primary">COQ5_2</name>
    <name evidence="2" type="ORF">PAECIP111893_03580</name>
</gene>
<dbReference type="SUPFAM" id="SSF53335">
    <property type="entry name" value="S-adenosyl-L-methionine-dependent methyltransferases"/>
    <property type="match status" value="1"/>
</dbReference>
<reference evidence="2" key="1">
    <citation type="submission" date="2022-01" db="EMBL/GenBank/DDBJ databases">
        <authorList>
            <person name="Criscuolo A."/>
        </authorList>
    </citation>
    <scope>NUCLEOTIDE SEQUENCE</scope>
    <source>
        <strain evidence="2">CIP111893</strain>
    </source>
</reference>
<evidence type="ECO:0000313" key="2">
    <source>
        <dbReference type="EMBL" id="CAH1212682.1"/>
    </source>
</evidence>
<dbReference type="InterPro" id="IPR013216">
    <property type="entry name" value="Methyltransf_11"/>
</dbReference>
<proteinExistence type="predicted"/>
<dbReference type="EMBL" id="CAKMMF010000020">
    <property type="protein sequence ID" value="CAH1212682.1"/>
    <property type="molecule type" value="Genomic_DNA"/>
</dbReference>
<dbReference type="PANTHER" id="PTHR42912">
    <property type="entry name" value="METHYLTRANSFERASE"/>
    <property type="match status" value="1"/>
</dbReference>
<dbReference type="CDD" id="cd02440">
    <property type="entry name" value="AdoMet_MTases"/>
    <property type="match status" value="1"/>
</dbReference>
<evidence type="ECO:0000259" key="1">
    <source>
        <dbReference type="Pfam" id="PF08241"/>
    </source>
</evidence>
<dbReference type="GO" id="GO:0043770">
    <property type="term" value="F:demethylmenaquinone methyltransferase activity"/>
    <property type="evidence" value="ECO:0007669"/>
    <property type="project" value="UniProtKB-EC"/>
</dbReference>
<name>A0ABM9CFV2_9BACL</name>
<dbReference type="Gene3D" id="3.40.50.150">
    <property type="entry name" value="Vaccinia Virus protein VP39"/>
    <property type="match status" value="1"/>
</dbReference>
<feature type="domain" description="Methyltransferase type 11" evidence="1">
    <location>
        <begin position="41"/>
        <end position="146"/>
    </location>
</feature>
<dbReference type="InterPro" id="IPR029063">
    <property type="entry name" value="SAM-dependent_MTases_sf"/>
</dbReference>
<dbReference type="Pfam" id="PF08241">
    <property type="entry name" value="Methyltransf_11"/>
    <property type="match status" value="1"/>
</dbReference>
<protein>
    <submittedName>
        <fullName evidence="2">2-methoxy-6-polyprenyl-1,4-benzoquinol methylase, mitochondrial</fullName>
        <ecNumber evidence="2">2.1.1.163</ecNumber>
    </submittedName>
</protein>
<keyword evidence="2" id="KW-0489">Methyltransferase</keyword>
<organism evidence="2 3">
    <name type="scientific">Paenibacillus plantiphilus</name>
    <dbReference type="NCBI Taxonomy" id="2905650"/>
    <lineage>
        <taxon>Bacteria</taxon>
        <taxon>Bacillati</taxon>
        <taxon>Bacillota</taxon>
        <taxon>Bacilli</taxon>
        <taxon>Bacillales</taxon>
        <taxon>Paenibacillaceae</taxon>
        <taxon>Paenibacillus</taxon>
    </lineage>
</organism>
<keyword evidence="2" id="KW-0808">Transferase</keyword>
<comment type="caution">
    <text evidence="2">The sequence shown here is derived from an EMBL/GenBank/DDBJ whole genome shotgun (WGS) entry which is preliminary data.</text>
</comment>